<dbReference type="KEGG" id="elux:BTN50_0192"/>
<dbReference type="Proteomes" id="UP000218160">
    <property type="component" value="Chromosome 1"/>
</dbReference>
<evidence type="ECO:0000313" key="1">
    <source>
        <dbReference type="EMBL" id="ATF08732.1"/>
    </source>
</evidence>
<evidence type="ECO:0000313" key="2">
    <source>
        <dbReference type="Proteomes" id="UP000218160"/>
    </source>
</evidence>
<keyword evidence="2" id="KW-1185">Reference proteome</keyword>
<protein>
    <recommendedName>
        <fullName evidence="3">Mobile element protein</fullName>
    </recommendedName>
</protein>
<organism evidence="1 2">
    <name type="scientific">Candidatus Enterovibrio altilux</name>
    <dbReference type="NCBI Taxonomy" id="1927128"/>
    <lineage>
        <taxon>Bacteria</taxon>
        <taxon>Pseudomonadati</taxon>
        <taxon>Pseudomonadota</taxon>
        <taxon>Gammaproteobacteria</taxon>
        <taxon>Vibrionales</taxon>
        <taxon>Vibrionaceae</taxon>
        <taxon>Enterovibrio</taxon>
    </lineage>
</organism>
<dbReference type="EMBL" id="CP020660">
    <property type="protein sequence ID" value="ATF08732.1"/>
    <property type="molecule type" value="Genomic_DNA"/>
</dbReference>
<reference evidence="2" key="1">
    <citation type="submission" date="2017-04" db="EMBL/GenBank/DDBJ databases">
        <title>Genome evolution of the luminous symbionts of deep sea anglerfish.</title>
        <authorList>
            <person name="Hendry T.A."/>
        </authorList>
    </citation>
    <scope>NUCLEOTIDE SEQUENCE [LARGE SCALE GENOMIC DNA]</scope>
</reference>
<evidence type="ECO:0008006" key="3">
    <source>
        <dbReference type="Google" id="ProtNLM"/>
    </source>
</evidence>
<gene>
    <name evidence="1" type="ORF">BTN50_0192</name>
</gene>
<proteinExistence type="predicted"/>
<accession>A0A291B6V7</accession>
<name>A0A291B6V7_9GAMM</name>
<sequence>MNMPAGAMLFKARLTISKISGDGAYYTRQCDETVRIKRVAPFIPPRKGVILGG</sequence>
<dbReference type="AlphaFoldDB" id="A0A291B6V7"/>